<gene>
    <name evidence="1" type="ORF">JOF35_000082</name>
</gene>
<comment type="caution">
    <text evidence="1">The sequence shown here is derived from an EMBL/GenBank/DDBJ whole genome shotgun (WGS) entry which is preliminary data.</text>
</comment>
<keyword evidence="2" id="KW-1185">Reference proteome</keyword>
<protein>
    <submittedName>
        <fullName evidence="1">Uncharacterized protein</fullName>
    </submittedName>
</protein>
<name>A0ABT9KHU6_9ACTN</name>
<dbReference type="Proteomes" id="UP001234880">
    <property type="component" value="Unassembled WGS sequence"/>
</dbReference>
<dbReference type="EMBL" id="JAURUE010000001">
    <property type="protein sequence ID" value="MDP9607805.1"/>
    <property type="molecule type" value="Genomic_DNA"/>
</dbReference>
<organism evidence="1 2">
    <name type="scientific">Streptomyces demainii</name>
    <dbReference type="NCBI Taxonomy" id="588122"/>
    <lineage>
        <taxon>Bacteria</taxon>
        <taxon>Bacillati</taxon>
        <taxon>Actinomycetota</taxon>
        <taxon>Actinomycetes</taxon>
        <taxon>Kitasatosporales</taxon>
        <taxon>Streptomycetaceae</taxon>
        <taxon>Streptomyces</taxon>
    </lineage>
</organism>
<dbReference type="InterPro" id="IPR045729">
    <property type="entry name" value="DUF6083"/>
</dbReference>
<accession>A0ABT9KHU6</accession>
<sequence length="331" mass="37615">MSMWLHRANQSSLLRSTGADRCKYCGIRVDWFDRYDTKRIPLTPEIPSRRVPARFQWHVDKGVAYPGADLRAGGYCRLPHPAVCPALEHPDLPKELAELVIRLGVRMHNSIARGEFVPAVVPTVEDEVSEPDPEHTQDEDGTRHTICYHGTLRLAPCRLEDIQCIAALEDGERCPNGILDVDEGRWEQIDVPYAPGRAGKMILTQSDGRMWVWSLTGDFNTVMRWFKQRCGDHGQHSAAPDHGPREWTEFHVLRHADFIVTERPEGYDPPPLPDGFAVHDGPRKRQRCAGPGCFNSTVSPVADGWLCWQCSRVAKRRERVHRRQQKSHSGQ</sequence>
<evidence type="ECO:0000313" key="1">
    <source>
        <dbReference type="EMBL" id="MDP9607805.1"/>
    </source>
</evidence>
<evidence type="ECO:0000313" key="2">
    <source>
        <dbReference type="Proteomes" id="UP001234880"/>
    </source>
</evidence>
<proteinExistence type="predicted"/>
<dbReference type="Pfam" id="PF19561">
    <property type="entry name" value="DUF6083"/>
    <property type="match status" value="1"/>
</dbReference>
<reference evidence="1 2" key="1">
    <citation type="submission" date="2023-07" db="EMBL/GenBank/DDBJ databases">
        <title>Sequencing the genomes of 1000 actinobacteria strains.</title>
        <authorList>
            <person name="Klenk H.-P."/>
        </authorList>
    </citation>
    <scope>NUCLEOTIDE SEQUENCE [LARGE SCALE GENOMIC DNA]</scope>
    <source>
        <strain evidence="1 2">DSM 41600</strain>
    </source>
</reference>
<dbReference type="RefSeq" id="WP_307109840.1">
    <property type="nucleotide sequence ID" value="NZ_JAURUE010000001.1"/>
</dbReference>